<sequence length="484" mass="52925">MAAMDDPDNHLAALASSSRYPTSSIRDEPYFRPPPDSPPYDPLNLLESDPPRLALDPIFTKYRKPVHRELVPGLREDGTLTVKHPLVDAFIDGLPRTSPREGRRPPRESWWTKGLKDFTVSDVLDLDVELDDVQDECIFVLAALKLLYHFHHRAHFTLWGREAGPRTARRVQKLLYMSPSPVASPVGWAGIRDQLWLLNGIQRSLFPNKCEGEGEGETASNGMTLRKRKSRSSAMAVADRPRKRTRTAAVHDLEKENAHLFGADVEDVKETENETLSDLPFSAIANLDKAAKVEVINADSEPSIVLNALPAPSPEHSPVEEAVPLPDTTRRSSRHGRGATSTPDAHPASLPDATGPTVKPQRRSLVRARSSSSASEAGSSTAVSDNGSTASLETCVEAELDASVVVRNKRKRGGAVQKDLVDEIVQEEVKVRASTRVRKLAPKKAEAVAEAELLGKETVVVKSGAPRKKGSVVAKPRSRATKRA</sequence>
<feature type="compositionally biased region" description="Basic residues" evidence="1">
    <location>
        <begin position="465"/>
        <end position="484"/>
    </location>
</feature>
<feature type="compositionally biased region" description="Polar residues" evidence="1">
    <location>
        <begin position="15"/>
        <end position="24"/>
    </location>
</feature>
<evidence type="ECO:0000313" key="2">
    <source>
        <dbReference type="EMBL" id="PSR83720.1"/>
    </source>
</evidence>
<feature type="region of interest" description="Disordered" evidence="1">
    <location>
        <begin position="307"/>
        <end position="389"/>
    </location>
</feature>
<dbReference type="STRING" id="98765.A0A2R6P1T3"/>
<feature type="region of interest" description="Disordered" evidence="1">
    <location>
        <begin position="464"/>
        <end position="484"/>
    </location>
</feature>
<evidence type="ECO:0000256" key="1">
    <source>
        <dbReference type="SAM" id="MobiDB-lite"/>
    </source>
</evidence>
<evidence type="ECO:0000313" key="3">
    <source>
        <dbReference type="Proteomes" id="UP000186601"/>
    </source>
</evidence>
<proteinExistence type="predicted"/>
<feature type="compositionally biased region" description="Low complexity" evidence="1">
    <location>
        <begin position="367"/>
        <end position="384"/>
    </location>
</feature>
<gene>
    <name evidence="2" type="ORF">PHLCEN_2v5652</name>
</gene>
<dbReference type="Proteomes" id="UP000186601">
    <property type="component" value="Unassembled WGS sequence"/>
</dbReference>
<keyword evidence="3" id="KW-1185">Reference proteome</keyword>
<dbReference type="OrthoDB" id="2756548at2759"/>
<feature type="region of interest" description="Disordered" evidence="1">
    <location>
        <begin position="1"/>
        <end position="47"/>
    </location>
</feature>
<organism evidence="2 3">
    <name type="scientific">Hermanssonia centrifuga</name>
    <dbReference type="NCBI Taxonomy" id="98765"/>
    <lineage>
        <taxon>Eukaryota</taxon>
        <taxon>Fungi</taxon>
        <taxon>Dikarya</taxon>
        <taxon>Basidiomycota</taxon>
        <taxon>Agaricomycotina</taxon>
        <taxon>Agaricomycetes</taxon>
        <taxon>Polyporales</taxon>
        <taxon>Meruliaceae</taxon>
        <taxon>Hermanssonia</taxon>
    </lineage>
</organism>
<dbReference type="EMBL" id="MLYV02000554">
    <property type="protein sequence ID" value="PSR83720.1"/>
    <property type="molecule type" value="Genomic_DNA"/>
</dbReference>
<feature type="compositionally biased region" description="Pro residues" evidence="1">
    <location>
        <begin position="31"/>
        <end position="41"/>
    </location>
</feature>
<dbReference type="AlphaFoldDB" id="A0A2R6P1T3"/>
<accession>A0A2R6P1T3</accession>
<reference evidence="2 3" key="1">
    <citation type="submission" date="2018-02" db="EMBL/GenBank/DDBJ databases">
        <title>Genome sequence of the basidiomycete white-rot fungus Phlebia centrifuga.</title>
        <authorList>
            <person name="Granchi Z."/>
            <person name="Peng M."/>
            <person name="de Vries R.P."/>
            <person name="Hilden K."/>
            <person name="Makela M.R."/>
            <person name="Grigoriev I."/>
            <person name="Riley R."/>
        </authorList>
    </citation>
    <scope>NUCLEOTIDE SEQUENCE [LARGE SCALE GENOMIC DNA]</scope>
    <source>
        <strain evidence="2 3">FBCC195</strain>
    </source>
</reference>
<comment type="caution">
    <text evidence="2">The sequence shown here is derived from an EMBL/GenBank/DDBJ whole genome shotgun (WGS) entry which is preliminary data.</text>
</comment>
<name>A0A2R6P1T3_9APHY</name>
<protein>
    <submittedName>
        <fullName evidence="2">Uncharacterized protein</fullName>
    </submittedName>
</protein>